<gene>
    <name evidence="3" type="ORF">SAMN04488524_3543</name>
</gene>
<keyword evidence="2" id="KW-0732">Signal</keyword>
<evidence type="ECO:0000256" key="2">
    <source>
        <dbReference type="SAM" id="SignalP"/>
    </source>
</evidence>
<evidence type="ECO:0000313" key="4">
    <source>
        <dbReference type="Proteomes" id="UP000192756"/>
    </source>
</evidence>
<name>A0A1W2DAG5_9SPHI</name>
<feature type="region of interest" description="Disordered" evidence="1">
    <location>
        <begin position="135"/>
        <end position="169"/>
    </location>
</feature>
<organism evidence="3 4">
    <name type="scientific">Pedobacter africanus</name>
    <dbReference type="NCBI Taxonomy" id="151894"/>
    <lineage>
        <taxon>Bacteria</taxon>
        <taxon>Pseudomonadati</taxon>
        <taxon>Bacteroidota</taxon>
        <taxon>Sphingobacteriia</taxon>
        <taxon>Sphingobacteriales</taxon>
        <taxon>Sphingobacteriaceae</taxon>
        <taxon>Pedobacter</taxon>
    </lineage>
</organism>
<dbReference type="EMBL" id="FWXT01000003">
    <property type="protein sequence ID" value="SMC94461.1"/>
    <property type="molecule type" value="Genomic_DNA"/>
</dbReference>
<keyword evidence="4" id="KW-1185">Reference proteome</keyword>
<evidence type="ECO:0000313" key="3">
    <source>
        <dbReference type="EMBL" id="SMC94461.1"/>
    </source>
</evidence>
<protein>
    <submittedName>
        <fullName evidence="3">Uncharacterized protein</fullName>
    </submittedName>
</protein>
<accession>A0A1W2DAG5</accession>
<dbReference type="OrthoDB" id="799522at2"/>
<dbReference type="STRING" id="151894.SAMN04488524_3543"/>
<feature type="signal peptide" evidence="2">
    <location>
        <begin position="1"/>
        <end position="22"/>
    </location>
</feature>
<dbReference type="Proteomes" id="UP000192756">
    <property type="component" value="Unassembled WGS sequence"/>
</dbReference>
<evidence type="ECO:0000256" key="1">
    <source>
        <dbReference type="SAM" id="MobiDB-lite"/>
    </source>
</evidence>
<feature type="compositionally biased region" description="Gly residues" evidence="1">
    <location>
        <begin position="154"/>
        <end position="169"/>
    </location>
</feature>
<sequence length="169" mass="19117">MKKLVFLALLSISGFMALPSAAQVSLNVNIGSQPLWGPTGYDHVDYYYLPDIESYYDVPRRQFVYLNNGAWVFNSNLPVRYRNYDLYNGYKVVINSPKPYLHFKDHKVKYAKYKSNRGQAVILRSDDPRYYVVKGHPKNKFKGNSKAGYAKPGNGNGNGNGKGNGKGKH</sequence>
<feature type="chain" id="PRO_5012913060" evidence="2">
    <location>
        <begin position="23"/>
        <end position="169"/>
    </location>
</feature>
<dbReference type="RefSeq" id="WP_084240342.1">
    <property type="nucleotide sequence ID" value="NZ_FWXT01000003.1"/>
</dbReference>
<proteinExistence type="predicted"/>
<reference evidence="4" key="1">
    <citation type="submission" date="2017-04" db="EMBL/GenBank/DDBJ databases">
        <authorList>
            <person name="Varghese N."/>
            <person name="Submissions S."/>
        </authorList>
    </citation>
    <scope>NUCLEOTIDE SEQUENCE [LARGE SCALE GENOMIC DNA]</scope>
    <source>
        <strain evidence="4">DSM 12126</strain>
    </source>
</reference>
<dbReference type="AlphaFoldDB" id="A0A1W2DAG5"/>